<dbReference type="PATRIC" id="fig|28092.6.peg.244"/>
<dbReference type="STRING" id="28092.WM40_01100"/>
<evidence type="ECO:0000313" key="2">
    <source>
        <dbReference type="EMBL" id="KKB65418.1"/>
    </source>
</evidence>
<dbReference type="InterPro" id="IPR011990">
    <property type="entry name" value="TPR-like_helical_dom_sf"/>
</dbReference>
<dbReference type="PANTHER" id="PTHR12558">
    <property type="entry name" value="CELL DIVISION CYCLE 16,23,27"/>
    <property type="match status" value="1"/>
</dbReference>
<sequence>MPTGTAISTRAAAVMMPNGRTLPSEDTIDLPNRELTSQIVFQVLAAEVALQRGQPAPAYQTYLSLARSTQDPRMAQRAAEIAVSVQSPSDALTAARLWRQYAPHSEQAAQFDATLLVLNGYLDEAKPLLARQLAAVSDADRGAAILSLQDLIGRGPDHIGGIRVLRELLQDDMSRPEAPTAIGRQQLLSDDQPGARKSFNAALTLKPDYAPAALLLAQMGADARHDAIASVSGYVQQHQKDREARFLLAQLYLADNQIDPARKQFETLHRANPSDPAPLFALGLLSMQLKQQADAEKYFTQYADQAARLNAAAQSASTASGGTANGLVARHIDGGPAYLYLAQIAAERKDYSAADAWLRKVDLNSTQYVPAQIGRAELLVQQKHYDQADALLSNVQPRTGAEALTLGRADASVLMQAGKYDQAEQRLAALIPLAPTDPDLAYDYAMAAERNAHYQLMETQLRRVIALDPTNAQAYNALGYSLADRGIRLEEADKLIQKAMSLAPGDAYITDSAGWVKYKLGDKDQAVTLLRRAYQIQPNAEIGAHLAEVLWSQGKQDDARQVLRSAQQLDPTNDTLLNVMSRLKVTIE</sequence>
<dbReference type="InterPro" id="IPR019734">
    <property type="entry name" value="TPR_rpt"/>
</dbReference>
<comment type="caution">
    <text evidence="2">The sequence shown here is derived from an EMBL/GenBank/DDBJ whole genome shotgun (WGS) entry which is preliminary data.</text>
</comment>
<feature type="repeat" description="TPR" evidence="1">
    <location>
        <begin position="507"/>
        <end position="540"/>
    </location>
</feature>
<dbReference type="PROSITE" id="PS50005">
    <property type="entry name" value="TPR"/>
    <property type="match status" value="1"/>
</dbReference>
<dbReference type="EMBL" id="LAQU01000001">
    <property type="protein sequence ID" value="KKB65418.1"/>
    <property type="molecule type" value="Genomic_DNA"/>
</dbReference>
<dbReference type="Proteomes" id="UP000033618">
    <property type="component" value="Unassembled WGS sequence"/>
</dbReference>
<evidence type="ECO:0000256" key="1">
    <source>
        <dbReference type="PROSITE-ProRule" id="PRU00339"/>
    </source>
</evidence>
<dbReference type="Gene3D" id="1.25.40.10">
    <property type="entry name" value="Tetratricopeptide repeat domain"/>
    <property type="match status" value="2"/>
</dbReference>
<evidence type="ECO:0008006" key="4">
    <source>
        <dbReference type="Google" id="ProtNLM"/>
    </source>
</evidence>
<keyword evidence="3" id="KW-1185">Reference proteome</keyword>
<keyword evidence="1" id="KW-0802">TPR repeat</keyword>
<evidence type="ECO:0000313" key="3">
    <source>
        <dbReference type="Proteomes" id="UP000033618"/>
    </source>
</evidence>
<dbReference type="SMART" id="SM00028">
    <property type="entry name" value="TPR"/>
    <property type="match status" value="7"/>
</dbReference>
<dbReference type="SUPFAM" id="SSF48452">
    <property type="entry name" value="TPR-like"/>
    <property type="match status" value="2"/>
</dbReference>
<dbReference type="Pfam" id="PF13432">
    <property type="entry name" value="TPR_16"/>
    <property type="match status" value="2"/>
</dbReference>
<gene>
    <name evidence="2" type="ORF">WM40_01100</name>
</gene>
<dbReference type="AlphaFoldDB" id="A0A0F5K5P4"/>
<accession>A0A0F5K5P4</accession>
<protein>
    <recommendedName>
        <fullName evidence="4">Tetratricopeptide repeat protein</fullName>
    </recommendedName>
</protein>
<proteinExistence type="predicted"/>
<reference evidence="2 3" key="1">
    <citation type="submission" date="2015-03" db="EMBL/GenBank/DDBJ databases">
        <title>Draft Genome Sequence of Burkholderia andropogonis type strain ICMP2807, isolated from Sorghum bicolor.</title>
        <authorList>
            <person name="Lopes-Santos L."/>
            <person name="Castro D.B."/>
            <person name="Ottoboni L.M."/>
            <person name="Park D."/>
            <person name="Weirc B.S."/>
            <person name="Destefano S.A."/>
        </authorList>
    </citation>
    <scope>NUCLEOTIDE SEQUENCE [LARGE SCALE GENOMIC DNA]</scope>
    <source>
        <strain evidence="2 3">ICMP2807</strain>
    </source>
</reference>
<name>A0A0F5K5P4_9BURK</name>
<organism evidence="2 3">
    <name type="scientific">Robbsia andropogonis</name>
    <dbReference type="NCBI Taxonomy" id="28092"/>
    <lineage>
        <taxon>Bacteria</taxon>
        <taxon>Pseudomonadati</taxon>
        <taxon>Pseudomonadota</taxon>
        <taxon>Betaproteobacteria</taxon>
        <taxon>Burkholderiales</taxon>
        <taxon>Burkholderiaceae</taxon>
        <taxon>Robbsia</taxon>
    </lineage>
</organism>
<dbReference type="PANTHER" id="PTHR12558:SF13">
    <property type="entry name" value="CELL DIVISION CYCLE PROTEIN 27 HOMOLOG"/>
    <property type="match status" value="1"/>
</dbReference>